<accession>A0ABZ2N2F4</accession>
<evidence type="ECO:0000259" key="1">
    <source>
        <dbReference type="PROSITE" id="PS50879"/>
    </source>
</evidence>
<feature type="domain" description="RNase H type-1" evidence="1">
    <location>
        <begin position="69"/>
        <end position="206"/>
    </location>
</feature>
<evidence type="ECO:0000313" key="3">
    <source>
        <dbReference type="Proteomes" id="UP001387364"/>
    </source>
</evidence>
<dbReference type="PANTHER" id="PTHR48475:SF1">
    <property type="entry name" value="RNASE H TYPE-1 DOMAIN-CONTAINING PROTEIN"/>
    <property type="match status" value="1"/>
</dbReference>
<dbReference type="InterPro" id="IPR012337">
    <property type="entry name" value="RNaseH-like_sf"/>
</dbReference>
<gene>
    <name evidence="2" type="ORF">WDJ61_10680</name>
</gene>
<reference evidence="2 3" key="1">
    <citation type="submission" date="2024-02" db="EMBL/GenBank/DDBJ databases">
        <title>Seven novel Bacillus-like species.</title>
        <authorList>
            <person name="Liu G."/>
        </authorList>
    </citation>
    <scope>NUCLEOTIDE SEQUENCE [LARGE SCALE GENOMIC DNA]</scope>
    <source>
        <strain evidence="2 3">FJAT-52991</strain>
    </source>
</reference>
<protein>
    <submittedName>
        <fullName evidence="2">Reverse transcriptase-like protein</fullName>
    </submittedName>
</protein>
<dbReference type="NCBIfam" id="NF005822">
    <property type="entry name" value="PRK07708.1"/>
    <property type="match status" value="1"/>
</dbReference>
<dbReference type="SUPFAM" id="SSF53098">
    <property type="entry name" value="Ribonuclease H-like"/>
    <property type="match status" value="1"/>
</dbReference>
<dbReference type="PANTHER" id="PTHR48475">
    <property type="entry name" value="RIBONUCLEASE H"/>
    <property type="match status" value="1"/>
</dbReference>
<dbReference type="CDD" id="cd09279">
    <property type="entry name" value="RNase_HI_like"/>
    <property type="match status" value="1"/>
</dbReference>
<dbReference type="Gene3D" id="3.30.420.10">
    <property type="entry name" value="Ribonuclease H-like superfamily/Ribonuclease H"/>
    <property type="match status" value="1"/>
</dbReference>
<dbReference type="Pfam" id="PF13456">
    <property type="entry name" value="RVT_3"/>
    <property type="match status" value="1"/>
</dbReference>
<keyword evidence="3" id="KW-1185">Reference proteome</keyword>
<dbReference type="PROSITE" id="PS50879">
    <property type="entry name" value="RNASE_H_1"/>
    <property type="match status" value="1"/>
</dbReference>
<dbReference type="Proteomes" id="UP001387364">
    <property type="component" value="Chromosome"/>
</dbReference>
<dbReference type="InterPro" id="IPR036397">
    <property type="entry name" value="RNaseH_sf"/>
</dbReference>
<organism evidence="2 3">
    <name type="scientific">Bacillus kandeliae</name>
    <dbReference type="NCBI Taxonomy" id="3129297"/>
    <lineage>
        <taxon>Bacteria</taxon>
        <taxon>Bacillati</taxon>
        <taxon>Bacillota</taxon>
        <taxon>Bacilli</taxon>
        <taxon>Bacillales</taxon>
        <taxon>Bacillaceae</taxon>
        <taxon>Bacillus</taxon>
    </lineage>
</organism>
<proteinExistence type="predicted"/>
<evidence type="ECO:0000313" key="2">
    <source>
        <dbReference type="EMBL" id="WXB91735.1"/>
    </source>
</evidence>
<sequence length="218" mass="25772">MKMKIRWQYEYKGRKAEFESDWLTKEHVLPIIEDFQKGGRMKSVAIVDELLNEWTVKEFKKLDQQLDEEPGEVEVYFDGGYDRHTRMASIGVVVYYKKNGQHWRLRRNDRLMQLESNNEAEYAALFRAIEALEELGVHHVPVVFHGDSQVVLKQLSGEWPCFEESFSQWLDRIEQKINDLGIEPLYQPIDRRKNKEADKLADQALQEVFVNSHSVIEE</sequence>
<name>A0ABZ2N2F4_9BACI</name>
<dbReference type="InterPro" id="IPR002156">
    <property type="entry name" value="RNaseH_domain"/>
</dbReference>
<dbReference type="EMBL" id="CP147404">
    <property type="protein sequence ID" value="WXB91735.1"/>
    <property type="molecule type" value="Genomic_DNA"/>
</dbReference>
<dbReference type="RefSeq" id="WP_338749520.1">
    <property type="nucleotide sequence ID" value="NZ_CP147404.1"/>
</dbReference>